<accession>A0A177ASQ8</accession>
<dbReference type="PROSITE" id="PS51897">
    <property type="entry name" value="ANNEXIN_2"/>
    <property type="match status" value="4"/>
</dbReference>
<dbReference type="SUPFAM" id="SSF47874">
    <property type="entry name" value="Annexin"/>
    <property type="match status" value="1"/>
</dbReference>
<dbReference type="InterPro" id="IPR026876">
    <property type="entry name" value="Fn3_assoc_repeat"/>
</dbReference>
<dbReference type="PRINTS" id="PR00196">
    <property type="entry name" value="ANNEXIN"/>
</dbReference>
<evidence type="ECO:0000256" key="2">
    <source>
        <dbReference type="ARBA" id="ARBA00011738"/>
    </source>
</evidence>
<evidence type="ECO:0000256" key="5">
    <source>
        <dbReference type="ARBA" id="ARBA00022837"/>
    </source>
</evidence>
<evidence type="ECO:0000256" key="4">
    <source>
        <dbReference type="ARBA" id="ARBA00022737"/>
    </source>
</evidence>
<dbReference type="InterPro" id="IPR001464">
    <property type="entry name" value="Annexin"/>
</dbReference>
<dbReference type="GO" id="GO:0005634">
    <property type="term" value="C:nucleus"/>
    <property type="evidence" value="ECO:0007669"/>
    <property type="project" value="TreeGrafter"/>
</dbReference>
<evidence type="ECO:0000313" key="9">
    <source>
        <dbReference type="Proteomes" id="UP000078046"/>
    </source>
</evidence>
<comment type="similarity">
    <text evidence="1">Belongs to the annexin family.</text>
</comment>
<evidence type="ECO:0000256" key="1">
    <source>
        <dbReference type="ARBA" id="ARBA00007831"/>
    </source>
</evidence>
<dbReference type="Proteomes" id="UP000078046">
    <property type="component" value="Unassembled WGS sequence"/>
</dbReference>
<sequence>TENTDLYFTTDGTKPNPYKLKVNGKEVTFKYVGPFLLKNGKRTVKAIAIKYEEDILSSVTTKTFVVGNQTLEKSNPKQQLVSQPQYDNQSFSKPRRINKNEVKATVEESKNNNCLEMQPINASINLPDGPFTTTNYSGTQINVWGVSPHAIYPFGNGQNNSQFNENTEGCADITNALLKTPISNTPKTESVTREEMESMMNNFMDKVKSQKQEKVNIIPAKPIETKFSPMMEDKCEGKDLFQVMSHIWAHTENYCGKNTSFRTNFSTLKIGKLLNAFVSNETNGLNINFRFESFNKPARKASIVQQTQVAPPKPISVKKVEKPPVRKISIKPPPAEANKKKIVGRRSSMKDKKLEADKAYLETEEYEQAGTLKSWECFNSERDAELLRTSMKGIGTDEKQIINIMGYRSFDQRAEVVEMFKTLFGKDLIKELEGELSGNFETICTALCLRPAELDAKYIYDSIKGLGTDEDCLTEILCTRTNKQIKVIKEVYEKKYKNKLESDVKEDTSGCYRKVLLSQVAANRIENPEFDRTAAKNDAKKLYSAGEEKWGTDESAFINILCKRSFPHLRAVFEEYTTVSKKNMLEAIDSEFSKDIKTALKTVVRVIQNKPAYFAYKLNKAIKGMGTDDDALVRIVISRCEIDMVQIMDSFQTQFNEPLSKWIEV</sequence>
<dbReference type="FunFam" id="1.10.220.10:FF:000003">
    <property type="entry name" value="Annexin"/>
    <property type="match status" value="1"/>
</dbReference>
<evidence type="ECO:0000256" key="7">
    <source>
        <dbReference type="ARBA" id="ARBA00023302"/>
    </source>
</evidence>
<keyword evidence="9" id="KW-1185">Reference proteome</keyword>
<protein>
    <recommendedName>
        <fullName evidence="10">Annexin</fullName>
    </recommendedName>
</protein>
<reference evidence="8 9" key="1">
    <citation type="submission" date="2016-04" db="EMBL/GenBank/DDBJ databases">
        <title>The genome of Intoshia linei affirms orthonectids as highly simplified spiralians.</title>
        <authorList>
            <person name="Mikhailov K.V."/>
            <person name="Slusarev G.S."/>
            <person name="Nikitin M.A."/>
            <person name="Logacheva M.D."/>
            <person name="Penin A."/>
            <person name="Aleoshin V."/>
            <person name="Panchin Y.V."/>
        </authorList>
    </citation>
    <scope>NUCLEOTIDE SEQUENCE [LARGE SCALE GENOMIC DNA]</scope>
    <source>
        <strain evidence="8">Intl2013</strain>
        <tissue evidence="8">Whole animal</tissue>
    </source>
</reference>
<evidence type="ECO:0000256" key="6">
    <source>
        <dbReference type="ARBA" id="ARBA00023216"/>
    </source>
</evidence>
<keyword evidence="6" id="KW-0041">Annexin</keyword>
<dbReference type="GO" id="GO:0005544">
    <property type="term" value="F:calcium-dependent phospholipid binding"/>
    <property type="evidence" value="ECO:0007669"/>
    <property type="project" value="UniProtKB-KW"/>
</dbReference>
<dbReference type="OrthoDB" id="37886at2759"/>
<evidence type="ECO:0000313" key="8">
    <source>
        <dbReference type="EMBL" id="OAF65036.1"/>
    </source>
</evidence>
<dbReference type="Pfam" id="PF00191">
    <property type="entry name" value="Annexin"/>
    <property type="match status" value="4"/>
</dbReference>
<dbReference type="GO" id="GO:0005886">
    <property type="term" value="C:plasma membrane"/>
    <property type="evidence" value="ECO:0007669"/>
    <property type="project" value="TreeGrafter"/>
</dbReference>
<dbReference type="EMBL" id="LWCA01001478">
    <property type="protein sequence ID" value="OAF65036.1"/>
    <property type="molecule type" value="Genomic_DNA"/>
</dbReference>
<keyword evidence="5" id="KW-0106">Calcium</keyword>
<keyword evidence="4" id="KW-0677">Repeat</keyword>
<feature type="non-terminal residue" evidence="8">
    <location>
        <position position="665"/>
    </location>
</feature>
<name>A0A177ASQ8_9BILA</name>
<dbReference type="AlphaFoldDB" id="A0A177ASQ8"/>
<keyword evidence="7" id="KW-0111">Calcium/phospholipid-binding</keyword>
<comment type="subunit">
    <text evidence="2">Homodimer.</text>
</comment>
<comment type="caution">
    <text evidence="8">The sequence shown here is derived from an EMBL/GenBank/DDBJ whole genome shotgun (WGS) entry which is preliminary data.</text>
</comment>
<dbReference type="InterPro" id="IPR018502">
    <property type="entry name" value="Annexin_repeat"/>
</dbReference>
<feature type="non-terminal residue" evidence="8">
    <location>
        <position position="1"/>
    </location>
</feature>
<dbReference type="Pfam" id="PF13287">
    <property type="entry name" value="Fn3_assoc"/>
    <property type="match status" value="1"/>
</dbReference>
<dbReference type="InterPro" id="IPR037104">
    <property type="entry name" value="Annexin_sf"/>
</dbReference>
<evidence type="ECO:0008006" key="10">
    <source>
        <dbReference type="Google" id="ProtNLM"/>
    </source>
</evidence>
<dbReference type="Gene3D" id="1.10.220.10">
    <property type="entry name" value="Annexin"/>
    <property type="match status" value="4"/>
</dbReference>
<dbReference type="SMART" id="SM00335">
    <property type="entry name" value="ANX"/>
    <property type="match status" value="4"/>
</dbReference>
<dbReference type="GO" id="GO:0012506">
    <property type="term" value="C:vesicle membrane"/>
    <property type="evidence" value="ECO:0007669"/>
    <property type="project" value="TreeGrafter"/>
</dbReference>
<dbReference type="GO" id="GO:0005509">
    <property type="term" value="F:calcium ion binding"/>
    <property type="evidence" value="ECO:0007669"/>
    <property type="project" value="InterPro"/>
</dbReference>
<organism evidence="8 9">
    <name type="scientific">Intoshia linei</name>
    <dbReference type="NCBI Taxonomy" id="1819745"/>
    <lineage>
        <taxon>Eukaryota</taxon>
        <taxon>Metazoa</taxon>
        <taxon>Spiralia</taxon>
        <taxon>Lophotrochozoa</taxon>
        <taxon>Mesozoa</taxon>
        <taxon>Orthonectida</taxon>
        <taxon>Rhopaluridae</taxon>
        <taxon>Intoshia</taxon>
    </lineage>
</organism>
<keyword evidence="3" id="KW-0479">Metal-binding</keyword>
<dbReference type="PANTHER" id="PTHR10502">
    <property type="entry name" value="ANNEXIN"/>
    <property type="match status" value="1"/>
</dbReference>
<dbReference type="FunFam" id="1.10.220.10:FF:000002">
    <property type="entry name" value="Annexin"/>
    <property type="match status" value="1"/>
</dbReference>
<dbReference type="GO" id="GO:0001786">
    <property type="term" value="F:phosphatidylserine binding"/>
    <property type="evidence" value="ECO:0007669"/>
    <property type="project" value="TreeGrafter"/>
</dbReference>
<gene>
    <name evidence="8" type="ORF">A3Q56_07249</name>
</gene>
<evidence type="ECO:0000256" key="3">
    <source>
        <dbReference type="ARBA" id="ARBA00022723"/>
    </source>
</evidence>
<dbReference type="FunFam" id="1.10.220.10:FF:000005">
    <property type="entry name" value="Annexin"/>
    <property type="match status" value="1"/>
</dbReference>
<proteinExistence type="inferred from homology"/>
<dbReference type="GO" id="GO:0005737">
    <property type="term" value="C:cytoplasm"/>
    <property type="evidence" value="ECO:0007669"/>
    <property type="project" value="TreeGrafter"/>
</dbReference>
<dbReference type="PANTHER" id="PTHR10502:SF239">
    <property type="entry name" value="ANNEXIN A7"/>
    <property type="match status" value="1"/>
</dbReference>